<feature type="transmembrane region" description="Helical" evidence="6">
    <location>
        <begin position="154"/>
        <end position="175"/>
    </location>
</feature>
<evidence type="ECO:0000313" key="8">
    <source>
        <dbReference type="Proteomes" id="UP000552709"/>
    </source>
</evidence>
<comment type="caution">
    <text evidence="7">The sequence shown here is derived from an EMBL/GenBank/DDBJ whole genome shotgun (WGS) entry which is preliminary data.</text>
</comment>
<feature type="transmembrane region" description="Helical" evidence="6">
    <location>
        <begin position="114"/>
        <end position="134"/>
    </location>
</feature>
<keyword evidence="8" id="KW-1185">Reference proteome</keyword>
<keyword evidence="3 6" id="KW-0812">Transmembrane</keyword>
<evidence type="ECO:0000256" key="6">
    <source>
        <dbReference type="SAM" id="Phobius"/>
    </source>
</evidence>
<name>A0A7W8NG72_9DEIO</name>
<evidence type="ECO:0000256" key="5">
    <source>
        <dbReference type="ARBA" id="ARBA00023136"/>
    </source>
</evidence>
<keyword evidence="4 6" id="KW-1133">Transmembrane helix</keyword>
<protein>
    <submittedName>
        <fullName evidence="7">Putative membrane protein</fullName>
    </submittedName>
</protein>
<dbReference type="InterPro" id="IPR019108">
    <property type="entry name" value="Caa3_assmbl_CtaG-rel"/>
</dbReference>
<proteinExistence type="predicted"/>
<keyword evidence="5 6" id="KW-0472">Membrane</keyword>
<sequence length="191" mass="20929">MLQHLMSGMFAPLLLALGWPLTLLLRNVPVLMARRLIRWLHAPPLSLIALPVSALLLNVGGLYLLYLTQLYRLTLEHPAIHAVVAFHVVSAGLLYTVVLAGIEPVSTRTSFRTRVVVLLLGSAGHATLAKVLYAGHGALGTAGTVPQLQPAAQLMYYGGDLAELLLFVVVFQGWFRQREQARQRTQQIVLP</sequence>
<keyword evidence="2" id="KW-1003">Cell membrane</keyword>
<dbReference type="Proteomes" id="UP000552709">
    <property type="component" value="Unassembled WGS sequence"/>
</dbReference>
<dbReference type="GO" id="GO:0005886">
    <property type="term" value="C:plasma membrane"/>
    <property type="evidence" value="ECO:0007669"/>
    <property type="project" value="UniProtKB-SubCell"/>
</dbReference>
<evidence type="ECO:0000256" key="2">
    <source>
        <dbReference type="ARBA" id="ARBA00022475"/>
    </source>
</evidence>
<feature type="transmembrane region" description="Helical" evidence="6">
    <location>
        <begin position="79"/>
        <end position="102"/>
    </location>
</feature>
<organism evidence="7 8">
    <name type="scientific">Deinococcus humi</name>
    <dbReference type="NCBI Taxonomy" id="662880"/>
    <lineage>
        <taxon>Bacteria</taxon>
        <taxon>Thermotogati</taxon>
        <taxon>Deinococcota</taxon>
        <taxon>Deinococci</taxon>
        <taxon>Deinococcales</taxon>
        <taxon>Deinococcaceae</taxon>
        <taxon>Deinococcus</taxon>
    </lineage>
</organism>
<comment type="subcellular location">
    <subcellularLocation>
        <location evidence="1">Cell membrane</location>
        <topology evidence="1">Multi-pass membrane protein</topology>
    </subcellularLocation>
</comment>
<dbReference type="EMBL" id="JACHFL010000031">
    <property type="protein sequence ID" value="MBB5366224.1"/>
    <property type="molecule type" value="Genomic_DNA"/>
</dbReference>
<evidence type="ECO:0000313" key="7">
    <source>
        <dbReference type="EMBL" id="MBB5366224.1"/>
    </source>
</evidence>
<gene>
    <name evidence="7" type="ORF">HNQ08_005353</name>
</gene>
<feature type="transmembrane region" description="Helical" evidence="6">
    <location>
        <begin position="6"/>
        <end position="25"/>
    </location>
</feature>
<dbReference type="AlphaFoldDB" id="A0A7W8NG72"/>
<evidence type="ECO:0000256" key="1">
    <source>
        <dbReference type="ARBA" id="ARBA00004651"/>
    </source>
</evidence>
<feature type="transmembrane region" description="Helical" evidence="6">
    <location>
        <begin position="45"/>
        <end position="67"/>
    </location>
</feature>
<evidence type="ECO:0000256" key="3">
    <source>
        <dbReference type="ARBA" id="ARBA00022692"/>
    </source>
</evidence>
<reference evidence="7 8" key="1">
    <citation type="submission" date="2020-08" db="EMBL/GenBank/DDBJ databases">
        <title>Genomic Encyclopedia of Type Strains, Phase IV (KMG-IV): sequencing the most valuable type-strain genomes for metagenomic binning, comparative biology and taxonomic classification.</title>
        <authorList>
            <person name="Goeker M."/>
        </authorList>
    </citation>
    <scope>NUCLEOTIDE SEQUENCE [LARGE SCALE GENOMIC DNA]</scope>
    <source>
        <strain evidence="7 8">DSM 27939</strain>
    </source>
</reference>
<accession>A0A7W8NG72</accession>
<dbReference type="Pfam" id="PF09678">
    <property type="entry name" value="Caa3_CtaG"/>
    <property type="match status" value="1"/>
</dbReference>
<evidence type="ECO:0000256" key="4">
    <source>
        <dbReference type="ARBA" id="ARBA00022989"/>
    </source>
</evidence>